<sequence>MSVDYSNDDLTKLADRIRNFHMDVSKRVTSLNTVVDMIQAGWKGAAGKEFDTLQRGVNQHLKKLQDNLVDLEDVMRMSVKGFDSHEQERIAQIRKVDNSYEVPSRIVDHA</sequence>
<dbReference type="OrthoDB" id="3253863at2"/>
<dbReference type="InterPro" id="IPR036689">
    <property type="entry name" value="ESAT-6-like_sf"/>
</dbReference>
<dbReference type="Proteomes" id="UP000323046">
    <property type="component" value="Chromosome"/>
</dbReference>
<evidence type="ECO:0000313" key="2">
    <source>
        <dbReference type="EMBL" id="QES29816.1"/>
    </source>
</evidence>
<dbReference type="InterPro" id="IPR010310">
    <property type="entry name" value="T7SS_ESAT-6-like"/>
</dbReference>
<accession>A0A5P2BHG1</accession>
<dbReference type="RefSeq" id="WP_150172871.1">
    <property type="nucleotide sequence ID" value="NZ_CP029193.1"/>
</dbReference>
<comment type="similarity">
    <text evidence="1">Belongs to the WXG100 family.</text>
</comment>
<organism evidence="2 3">
    <name type="scientific">Streptomyces venezuelae</name>
    <dbReference type="NCBI Taxonomy" id="54571"/>
    <lineage>
        <taxon>Bacteria</taxon>
        <taxon>Bacillati</taxon>
        <taxon>Actinomycetota</taxon>
        <taxon>Actinomycetes</taxon>
        <taxon>Kitasatosporales</taxon>
        <taxon>Streptomycetaceae</taxon>
        <taxon>Streptomyces</taxon>
    </lineage>
</organism>
<protein>
    <recommendedName>
        <fullName evidence="1">ESAT-6-like protein</fullName>
    </recommendedName>
</protein>
<dbReference type="EMBL" id="CP029193">
    <property type="protein sequence ID" value="QES29816.1"/>
    <property type="molecule type" value="Genomic_DNA"/>
</dbReference>
<evidence type="ECO:0000313" key="3">
    <source>
        <dbReference type="Proteomes" id="UP000323046"/>
    </source>
</evidence>
<gene>
    <name evidence="2" type="ORF">DEJ47_28230</name>
</gene>
<evidence type="ECO:0000256" key="1">
    <source>
        <dbReference type="RuleBase" id="RU362001"/>
    </source>
</evidence>
<reference evidence="2 3" key="1">
    <citation type="submission" date="2018-05" db="EMBL/GenBank/DDBJ databases">
        <title>Streptomyces venezuelae.</title>
        <authorList>
            <person name="Kim W."/>
            <person name="Lee N."/>
            <person name="Cho B.-K."/>
        </authorList>
    </citation>
    <scope>NUCLEOTIDE SEQUENCE [LARGE SCALE GENOMIC DNA]</scope>
    <source>
        <strain evidence="2 3">ATCC 14583</strain>
    </source>
</reference>
<name>A0A5P2BHG1_STRVZ</name>
<dbReference type="Pfam" id="PF06013">
    <property type="entry name" value="WXG100"/>
    <property type="match status" value="1"/>
</dbReference>
<proteinExistence type="inferred from homology"/>
<dbReference type="AlphaFoldDB" id="A0A5P2BHG1"/>
<dbReference type="NCBIfam" id="TIGR03930">
    <property type="entry name" value="WXG100_ESAT6"/>
    <property type="match status" value="1"/>
</dbReference>
<dbReference type="SUPFAM" id="SSF140453">
    <property type="entry name" value="EsxAB dimer-like"/>
    <property type="match status" value="1"/>
</dbReference>
<keyword evidence="3" id="KW-1185">Reference proteome</keyword>
<dbReference type="Gene3D" id="1.10.287.1060">
    <property type="entry name" value="ESAT-6-like"/>
    <property type="match status" value="1"/>
</dbReference>